<dbReference type="EMBL" id="MRCB01000006">
    <property type="protein sequence ID" value="OKH24492.1"/>
    <property type="molecule type" value="Genomic_DNA"/>
</dbReference>
<name>A0A1U7HLM6_9CYAN</name>
<proteinExistence type="predicted"/>
<keyword evidence="2" id="KW-1185">Reference proteome</keyword>
<gene>
    <name evidence="1" type="ORF">NIES593_07395</name>
</gene>
<dbReference type="RefSeq" id="WP_073598973.1">
    <property type="nucleotide sequence ID" value="NZ_MRCB01000006.1"/>
</dbReference>
<dbReference type="Proteomes" id="UP000186868">
    <property type="component" value="Unassembled WGS sequence"/>
</dbReference>
<dbReference type="OrthoDB" id="428252at2"/>
<organism evidence="1 2">
    <name type="scientific">Hydrococcus rivularis NIES-593</name>
    <dbReference type="NCBI Taxonomy" id="1921803"/>
    <lineage>
        <taxon>Bacteria</taxon>
        <taxon>Bacillati</taxon>
        <taxon>Cyanobacteriota</taxon>
        <taxon>Cyanophyceae</taxon>
        <taxon>Pleurocapsales</taxon>
        <taxon>Hydrococcaceae</taxon>
        <taxon>Hydrococcus</taxon>
    </lineage>
</organism>
<dbReference type="AlphaFoldDB" id="A0A1U7HLM6"/>
<reference evidence="1 2" key="1">
    <citation type="submission" date="2016-11" db="EMBL/GenBank/DDBJ databases">
        <title>Draft Genome Sequences of Nine Cyanobacterial Strains from Diverse Habitats.</title>
        <authorList>
            <person name="Zhu T."/>
            <person name="Hou S."/>
            <person name="Lu X."/>
            <person name="Hess W.R."/>
        </authorList>
    </citation>
    <scope>NUCLEOTIDE SEQUENCE [LARGE SCALE GENOMIC DNA]</scope>
    <source>
        <strain evidence="1 2">NIES-593</strain>
    </source>
</reference>
<evidence type="ECO:0000313" key="1">
    <source>
        <dbReference type="EMBL" id="OKH24492.1"/>
    </source>
</evidence>
<protein>
    <submittedName>
        <fullName evidence="1">Uncharacterized protein</fullName>
    </submittedName>
</protein>
<sequence length="93" mass="11290">MTLEEIQNAIEGMLAVQKELQNSQLRFTESLTSLKEEWRKDRKQMFEWMSRLSASQANFWEAQADYYRRLEDVEDRQATMLEILNRLTDRREN</sequence>
<dbReference type="STRING" id="1921803.NIES593_07395"/>
<evidence type="ECO:0000313" key="2">
    <source>
        <dbReference type="Proteomes" id="UP000186868"/>
    </source>
</evidence>
<accession>A0A1U7HLM6</accession>
<comment type="caution">
    <text evidence="1">The sequence shown here is derived from an EMBL/GenBank/DDBJ whole genome shotgun (WGS) entry which is preliminary data.</text>
</comment>